<dbReference type="Proteomes" id="UP001316189">
    <property type="component" value="Chromosome"/>
</dbReference>
<keyword evidence="1 3" id="KW-0560">Oxidoreductase</keyword>
<dbReference type="Pfam" id="PF00296">
    <property type="entry name" value="Bac_luciferase"/>
    <property type="match status" value="1"/>
</dbReference>
<protein>
    <submittedName>
        <fullName evidence="3">TIGR03557 family F420-dependent LLM class oxidoreductase</fullName>
        <ecNumber evidence="3">1.-.-.-</ecNumber>
    </submittedName>
</protein>
<organism evidence="3 4">
    <name type="scientific">Cellulomonas chengniuliangii</name>
    <dbReference type="NCBI Taxonomy" id="2968084"/>
    <lineage>
        <taxon>Bacteria</taxon>
        <taxon>Bacillati</taxon>
        <taxon>Actinomycetota</taxon>
        <taxon>Actinomycetes</taxon>
        <taxon>Micrococcales</taxon>
        <taxon>Cellulomonadaceae</taxon>
        <taxon>Cellulomonas</taxon>
    </lineage>
</organism>
<gene>
    <name evidence="3" type="ORF">NP064_00605</name>
</gene>
<dbReference type="InterPro" id="IPR036661">
    <property type="entry name" value="Luciferase-like_sf"/>
</dbReference>
<keyword evidence="4" id="KW-1185">Reference proteome</keyword>
<dbReference type="PANTHER" id="PTHR43244">
    <property type="match status" value="1"/>
</dbReference>
<dbReference type="EC" id="1.-.-.-" evidence="3"/>
<dbReference type="InterPro" id="IPR050564">
    <property type="entry name" value="F420-G6PD/mer"/>
</dbReference>
<feature type="domain" description="Luciferase-like" evidence="2">
    <location>
        <begin position="3"/>
        <end position="295"/>
    </location>
</feature>
<dbReference type="PANTHER" id="PTHR43244:SF1">
    <property type="entry name" value="5,10-METHYLENETETRAHYDROMETHANOPTERIN REDUCTASE"/>
    <property type="match status" value="1"/>
</dbReference>
<dbReference type="RefSeq" id="WP_227568436.1">
    <property type="nucleotide sequence ID" value="NZ_CP101988.1"/>
</dbReference>
<dbReference type="NCBIfam" id="TIGR03557">
    <property type="entry name" value="F420_G6P_family"/>
    <property type="match status" value="1"/>
</dbReference>
<evidence type="ECO:0000313" key="4">
    <source>
        <dbReference type="Proteomes" id="UP001316189"/>
    </source>
</evidence>
<dbReference type="Gene3D" id="3.20.20.30">
    <property type="entry name" value="Luciferase-like domain"/>
    <property type="match status" value="1"/>
</dbReference>
<dbReference type="EMBL" id="CP101988">
    <property type="protein sequence ID" value="UUI75468.1"/>
    <property type="molecule type" value="Genomic_DNA"/>
</dbReference>
<proteinExistence type="predicted"/>
<dbReference type="GO" id="GO:0016491">
    <property type="term" value="F:oxidoreductase activity"/>
    <property type="evidence" value="ECO:0007669"/>
    <property type="project" value="UniProtKB-KW"/>
</dbReference>
<dbReference type="SUPFAM" id="SSF51679">
    <property type="entry name" value="Bacterial luciferase-like"/>
    <property type="match status" value="1"/>
</dbReference>
<dbReference type="InterPro" id="IPR011251">
    <property type="entry name" value="Luciferase-like_dom"/>
</dbReference>
<evidence type="ECO:0000313" key="3">
    <source>
        <dbReference type="EMBL" id="UUI75468.1"/>
    </source>
</evidence>
<evidence type="ECO:0000259" key="2">
    <source>
        <dbReference type="Pfam" id="PF00296"/>
    </source>
</evidence>
<accession>A0ABY5L0M9</accession>
<sequence>MTRFGYTLMTEQSGPRELVRYAQAADRAGFDFVASSDHYSPWLAEQGHSPNAWPVLGAVAQATRDVELMTFVTCPTMRYHPAVVAQKAATVAVLSEGRFQLNLGAGENLNEHVVGQRWPAIGERHDMLEEALGIIRKLLRGERLTVEGTHYRVDSATVWDLPESPIAIGIAVSGQQSISRFAPVADHMVGTHPDKEAIDAWVGIRDSEGLPTSRVFGQIPICWDRDRDAAAQRAHEQLRWFVNGWTVNSDLSTPDAFAAVSEFVRPEDIVAKLPCGPDLDEIVEAVSAYWDAGYTDIALLQVGDQQQQEFLDVAVGPLLDKLRAAAPASAPAR</sequence>
<name>A0ABY5L0M9_9CELL</name>
<reference evidence="3 4" key="1">
    <citation type="submission" date="2022-07" db="EMBL/GenBank/DDBJ databases">
        <title>Novel species in genus cellulomonas.</title>
        <authorList>
            <person name="Ye L."/>
        </authorList>
    </citation>
    <scope>NUCLEOTIDE SEQUENCE [LARGE SCALE GENOMIC DNA]</scope>
    <source>
        <strain evidence="4">zg-Y338</strain>
    </source>
</reference>
<evidence type="ECO:0000256" key="1">
    <source>
        <dbReference type="ARBA" id="ARBA00023002"/>
    </source>
</evidence>
<dbReference type="InterPro" id="IPR019945">
    <property type="entry name" value="F420_G6P_DH-rel"/>
</dbReference>